<dbReference type="OrthoDB" id="1481966at2759"/>
<dbReference type="EMBL" id="JACGCM010002358">
    <property type="protein sequence ID" value="KAF6140654.1"/>
    <property type="molecule type" value="Genomic_DNA"/>
</dbReference>
<dbReference type="InterPro" id="IPR032675">
    <property type="entry name" value="LRR_dom_sf"/>
</dbReference>
<keyword evidence="2" id="KW-1185">Reference proteome</keyword>
<dbReference type="InterPro" id="IPR001611">
    <property type="entry name" value="Leu-rich_rpt"/>
</dbReference>
<organism evidence="1 2">
    <name type="scientific">Kingdonia uniflora</name>
    <dbReference type="NCBI Taxonomy" id="39325"/>
    <lineage>
        <taxon>Eukaryota</taxon>
        <taxon>Viridiplantae</taxon>
        <taxon>Streptophyta</taxon>
        <taxon>Embryophyta</taxon>
        <taxon>Tracheophyta</taxon>
        <taxon>Spermatophyta</taxon>
        <taxon>Magnoliopsida</taxon>
        <taxon>Ranunculales</taxon>
        <taxon>Circaeasteraceae</taxon>
        <taxon>Kingdonia</taxon>
    </lineage>
</organism>
<sequence length="260" mass="29073">MENLVGCLTTLYLYEDQLSGSIPPKIRKLKSFVDLQVNTNNLSCTIPVSLDNLSDLSTLYLHHNKLSGFIPSGTITLGIGNLKSLFDLQISTNNLSGIIPASLDEPEEVGELRFEVVGSLKNGDTNQELRQGLHDESPRTGRIPKIRPRVIGEGYGCTQLPNKVRDYPHSSKNPIVGSRRGCEKMRFFSQLEDKGFVKYEYRIIGEGCPVVRRPKNSEFGHGLSLVMQRIVEEDEVIKHVKLTRAEHVESTRHDTNSGTQ</sequence>
<evidence type="ECO:0000313" key="1">
    <source>
        <dbReference type="EMBL" id="KAF6140654.1"/>
    </source>
</evidence>
<dbReference type="InterPro" id="IPR053038">
    <property type="entry name" value="RLP_Defense"/>
</dbReference>
<dbReference type="Proteomes" id="UP000541444">
    <property type="component" value="Unassembled WGS sequence"/>
</dbReference>
<name>A0A7J7LDQ8_9MAGN</name>
<accession>A0A7J7LDQ8</accession>
<reference evidence="1 2" key="1">
    <citation type="journal article" date="2020" name="IScience">
        <title>Genome Sequencing of the Endangered Kingdonia uniflora (Circaeasteraceae, Ranunculales) Reveals Potential Mechanisms of Evolutionary Specialization.</title>
        <authorList>
            <person name="Sun Y."/>
            <person name="Deng T."/>
            <person name="Zhang A."/>
            <person name="Moore M.J."/>
            <person name="Landis J.B."/>
            <person name="Lin N."/>
            <person name="Zhang H."/>
            <person name="Zhang X."/>
            <person name="Huang J."/>
            <person name="Zhang X."/>
            <person name="Sun H."/>
            <person name="Wang H."/>
        </authorList>
    </citation>
    <scope>NUCLEOTIDE SEQUENCE [LARGE SCALE GENOMIC DNA]</scope>
    <source>
        <strain evidence="1">TB1705</strain>
        <tissue evidence="1">Leaf</tissue>
    </source>
</reference>
<gene>
    <name evidence="1" type="ORF">GIB67_013947</name>
</gene>
<evidence type="ECO:0000313" key="2">
    <source>
        <dbReference type="Proteomes" id="UP000541444"/>
    </source>
</evidence>
<proteinExistence type="predicted"/>
<dbReference type="SUPFAM" id="SSF52058">
    <property type="entry name" value="L domain-like"/>
    <property type="match status" value="1"/>
</dbReference>
<dbReference type="PANTHER" id="PTHR48064:SF6">
    <property type="entry name" value="RECEPTOR-LIKE PROTEIN KINASE 2"/>
    <property type="match status" value="1"/>
</dbReference>
<dbReference type="Gene3D" id="3.80.10.10">
    <property type="entry name" value="Ribonuclease Inhibitor"/>
    <property type="match status" value="1"/>
</dbReference>
<protein>
    <submittedName>
        <fullName evidence="1">Uncharacterized protein</fullName>
    </submittedName>
</protein>
<dbReference type="AlphaFoldDB" id="A0A7J7LDQ8"/>
<comment type="caution">
    <text evidence="1">The sequence shown here is derived from an EMBL/GenBank/DDBJ whole genome shotgun (WGS) entry which is preliminary data.</text>
</comment>
<feature type="non-terminal residue" evidence="1">
    <location>
        <position position="1"/>
    </location>
</feature>
<dbReference type="PANTHER" id="PTHR48064">
    <property type="entry name" value="OS01G0750400 PROTEIN"/>
    <property type="match status" value="1"/>
</dbReference>
<dbReference type="Pfam" id="PF00560">
    <property type="entry name" value="LRR_1"/>
    <property type="match status" value="1"/>
</dbReference>